<evidence type="ECO:0000313" key="2">
    <source>
        <dbReference type="Proteomes" id="UP001576774"/>
    </source>
</evidence>
<organism evidence="1 2">
    <name type="scientific">Floridaenema aerugineum BLCC-F46</name>
    <dbReference type="NCBI Taxonomy" id="3153654"/>
    <lineage>
        <taxon>Bacteria</taxon>
        <taxon>Bacillati</taxon>
        <taxon>Cyanobacteriota</taxon>
        <taxon>Cyanophyceae</taxon>
        <taxon>Oscillatoriophycideae</taxon>
        <taxon>Aerosakkonematales</taxon>
        <taxon>Aerosakkonemataceae</taxon>
        <taxon>Floridanema</taxon>
        <taxon>Floridanema aerugineum</taxon>
    </lineage>
</organism>
<reference evidence="1 2" key="1">
    <citation type="submission" date="2024-09" db="EMBL/GenBank/DDBJ databases">
        <title>Floridaenema gen nov. (Aerosakkonemataceae, Aerosakkonematales ord. nov., Cyanobacteria) from benthic tropical and subtropical fresh waters, with the description of four new species.</title>
        <authorList>
            <person name="Moretto J.A."/>
            <person name="Berthold D.E."/>
            <person name="Lefler F.W."/>
            <person name="Huang I.-S."/>
            <person name="Laughinghouse H. IV."/>
        </authorList>
    </citation>
    <scope>NUCLEOTIDE SEQUENCE [LARGE SCALE GENOMIC DNA]</scope>
    <source>
        <strain evidence="1 2">BLCC-F46</strain>
    </source>
</reference>
<keyword evidence="2" id="KW-1185">Reference proteome</keyword>
<dbReference type="Proteomes" id="UP001576774">
    <property type="component" value="Unassembled WGS sequence"/>
</dbReference>
<name>A0ABV4X0Z4_9CYAN</name>
<proteinExistence type="predicted"/>
<dbReference type="RefSeq" id="WP_413269565.1">
    <property type="nucleotide sequence ID" value="NZ_JBHFNQ010000052.1"/>
</dbReference>
<dbReference type="Gene3D" id="3.40.50.300">
    <property type="entry name" value="P-loop containing nucleotide triphosphate hydrolases"/>
    <property type="match status" value="1"/>
</dbReference>
<evidence type="ECO:0000313" key="1">
    <source>
        <dbReference type="EMBL" id="MFB2876430.1"/>
    </source>
</evidence>
<gene>
    <name evidence="1" type="ORF">ACE1CC_06015</name>
</gene>
<comment type="caution">
    <text evidence="1">The sequence shown here is derived from an EMBL/GenBank/DDBJ whole genome shotgun (WGS) entry which is preliminary data.</text>
</comment>
<sequence>MFQTVESVNVNKVDIDEVVEFNRELAIANIKRVVPQATTLEVSARTDWQMETFYSCLEEHITHQFTTNVFSH</sequence>
<dbReference type="InterPro" id="IPR027417">
    <property type="entry name" value="P-loop_NTPase"/>
</dbReference>
<accession>A0ABV4X0Z4</accession>
<dbReference type="EMBL" id="JBHFNQ010000052">
    <property type="protein sequence ID" value="MFB2876430.1"/>
    <property type="molecule type" value="Genomic_DNA"/>
</dbReference>
<protein>
    <submittedName>
        <fullName evidence="1">Uncharacterized protein</fullName>
    </submittedName>
</protein>